<comment type="caution">
    <text evidence="20">The sequence shown here is derived from an EMBL/GenBank/DDBJ whole genome shotgun (WGS) entry which is preliminary data.</text>
</comment>
<evidence type="ECO:0000256" key="19">
    <source>
        <dbReference type="HAMAP-Rule" id="MF_00719"/>
    </source>
</evidence>
<keyword evidence="13 19" id="KW-0472">Membrane</keyword>
<comment type="catalytic activity">
    <reaction evidence="17 19">
        <text>alpha-ribazole + adenosylcob(III)inamide-GDP = adenosylcob(III)alamin + GMP + H(+)</text>
        <dbReference type="Rhea" id="RHEA:16049"/>
        <dbReference type="ChEBI" id="CHEBI:10329"/>
        <dbReference type="ChEBI" id="CHEBI:15378"/>
        <dbReference type="ChEBI" id="CHEBI:18408"/>
        <dbReference type="ChEBI" id="CHEBI:58115"/>
        <dbReference type="ChEBI" id="CHEBI:60487"/>
        <dbReference type="EC" id="2.7.8.26"/>
    </reaction>
</comment>
<organism evidence="20 21">
    <name type="scientific">Aeromicrobium piscarium</name>
    <dbReference type="NCBI Taxonomy" id="2590901"/>
    <lineage>
        <taxon>Bacteria</taxon>
        <taxon>Bacillati</taxon>
        <taxon>Actinomycetota</taxon>
        <taxon>Actinomycetes</taxon>
        <taxon>Propionibacteriales</taxon>
        <taxon>Nocardioidaceae</taxon>
        <taxon>Aeromicrobium</taxon>
    </lineage>
</organism>
<evidence type="ECO:0000256" key="3">
    <source>
        <dbReference type="ARBA" id="ARBA00004663"/>
    </source>
</evidence>
<keyword evidence="11 19" id="KW-0460">Magnesium</keyword>
<dbReference type="OrthoDB" id="9794223at2"/>
<evidence type="ECO:0000256" key="1">
    <source>
        <dbReference type="ARBA" id="ARBA00001946"/>
    </source>
</evidence>
<dbReference type="GO" id="GO:0005886">
    <property type="term" value="C:plasma membrane"/>
    <property type="evidence" value="ECO:0007669"/>
    <property type="project" value="UniProtKB-SubCell"/>
</dbReference>
<keyword evidence="9 19" id="KW-0808">Transferase</keyword>
<feature type="transmembrane region" description="Helical" evidence="19">
    <location>
        <begin position="59"/>
        <end position="76"/>
    </location>
</feature>
<evidence type="ECO:0000256" key="10">
    <source>
        <dbReference type="ARBA" id="ARBA00022692"/>
    </source>
</evidence>
<comment type="similarity">
    <text evidence="4 19">Belongs to the CobS family.</text>
</comment>
<comment type="subcellular location">
    <subcellularLocation>
        <location evidence="2 19">Cell membrane</location>
        <topology evidence="2 19">Multi-pass membrane protein</topology>
    </subcellularLocation>
</comment>
<comment type="function">
    <text evidence="14 19">Joins adenosylcobinamide-GDP and alpha-ribazole to generate adenosylcobalamin (Ado-cobalamin). Also synthesizes adenosylcobalamin 5'-phosphate from adenosylcobinamide-GDP and alpha-ribazole 5'-phosphate.</text>
</comment>
<feature type="transmembrane region" description="Helical" evidence="19">
    <location>
        <begin position="136"/>
        <end position="156"/>
    </location>
</feature>
<feature type="transmembrane region" description="Helical" evidence="19">
    <location>
        <begin position="177"/>
        <end position="198"/>
    </location>
</feature>
<keyword evidence="7 19" id="KW-1003">Cell membrane</keyword>
<evidence type="ECO:0000256" key="16">
    <source>
        <dbReference type="ARBA" id="ARBA00032853"/>
    </source>
</evidence>
<evidence type="ECO:0000256" key="2">
    <source>
        <dbReference type="ARBA" id="ARBA00004651"/>
    </source>
</evidence>
<dbReference type="GO" id="GO:0009236">
    <property type="term" value="P:cobalamin biosynthetic process"/>
    <property type="evidence" value="ECO:0007669"/>
    <property type="project" value="UniProtKB-UniRule"/>
</dbReference>
<dbReference type="PANTHER" id="PTHR34148:SF1">
    <property type="entry name" value="ADENOSYLCOBINAMIDE-GDP RIBAZOLETRANSFERASE"/>
    <property type="match status" value="1"/>
</dbReference>
<evidence type="ECO:0000256" key="7">
    <source>
        <dbReference type="ARBA" id="ARBA00022475"/>
    </source>
</evidence>
<evidence type="ECO:0000256" key="17">
    <source>
        <dbReference type="ARBA" id="ARBA00048623"/>
    </source>
</evidence>
<feature type="transmembrane region" description="Helical" evidence="19">
    <location>
        <begin position="110"/>
        <end position="130"/>
    </location>
</feature>
<evidence type="ECO:0000256" key="12">
    <source>
        <dbReference type="ARBA" id="ARBA00022989"/>
    </source>
</evidence>
<keyword evidence="10 19" id="KW-0812">Transmembrane</keyword>
<evidence type="ECO:0000256" key="11">
    <source>
        <dbReference type="ARBA" id="ARBA00022842"/>
    </source>
</evidence>
<dbReference type="GO" id="GO:0051073">
    <property type="term" value="F:adenosylcobinamide-GDP ribazoletransferase activity"/>
    <property type="evidence" value="ECO:0007669"/>
    <property type="project" value="UniProtKB-UniRule"/>
</dbReference>
<sequence>MDLLNAWRLSVGTFTAIPVAPPREVTPRLSGAAVALAPLAVVPLAATAALVLWLGRELGLAPIAIAATAVAALALGSRAFHLDGLSDTADGLTSSYDPARALEVIKVGNAGPAGAAALVLVLGIQIGALTTLLDEAWGPVIAAALICTSRAVAALGCTRGVRGARKDGLGVTYTETIHPVVTTAIWVAITAALCLGAWALDLPWWHGLLTAAAALVATAWLLRRAVRRLGGVVGDVFGATVEVSLAVMLLSAS</sequence>
<evidence type="ECO:0000256" key="9">
    <source>
        <dbReference type="ARBA" id="ARBA00022679"/>
    </source>
</evidence>
<dbReference type="HAMAP" id="MF_00719">
    <property type="entry name" value="CobS"/>
    <property type="match status" value="1"/>
</dbReference>
<reference evidence="20 21" key="1">
    <citation type="submission" date="2019-07" db="EMBL/GenBank/DDBJ databases">
        <authorList>
            <person name="Zhao L.H."/>
        </authorList>
    </citation>
    <scope>NUCLEOTIDE SEQUENCE [LARGE SCALE GENOMIC DNA]</scope>
    <source>
        <strain evidence="20 21">Co35</strain>
    </source>
</reference>
<keyword evidence="12 19" id="KW-1133">Transmembrane helix</keyword>
<accession>A0A554SBJ6</accession>
<feature type="transmembrane region" description="Helical" evidence="19">
    <location>
        <begin position="32"/>
        <end position="53"/>
    </location>
</feature>
<dbReference type="UniPathway" id="UPA00148">
    <property type="reaction ID" value="UER00238"/>
</dbReference>
<comment type="pathway">
    <text evidence="3 19">Cofactor biosynthesis; adenosylcobalamin biosynthesis; adenosylcobalamin from cob(II)yrinate a,c-diamide: step 7/7.</text>
</comment>
<protein>
    <recommendedName>
        <fullName evidence="6 19">Adenosylcobinamide-GDP ribazoletransferase</fullName>
        <ecNumber evidence="5 19">2.7.8.26</ecNumber>
    </recommendedName>
    <alternativeName>
        <fullName evidence="16 19">Cobalamin synthase</fullName>
    </alternativeName>
    <alternativeName>
        <fullName evidence="15 19">Cobalamin-5'-phosphate synthase</fullName>
    </alternativeName>
</protein>
<evidence type="ECO:0000256" key="6">
    <source>
        <dbReference type="ARBA" id="ARBA00015850"/>
    </source>
</evidence>
<comment type="cofactor">
    <cofactor evidence="1 19">
        <name>Mg(2+)</name>
        <dbReference type="ChEBI" id="CHEBI:18420"/>
    </cofactor>
</comment>
<feature type="transmembrane region" description="Helical" evidence="19">
    <location>
        <begin position="204"/>
        <end position="222"/>
    </location>
</feature>
<dbReference type="Pfam" id="PF02654">
    <property type="entry name" value="CobS"/>
    <property type="match status" value="1"/>
</dbReference>
<dbReference type="EC" id="2.7.8.26" evidence="5 19"/>
<keyword evidence="8 19" id="KW-0169">Cobalamin biosynthesis</keyword>
<name>A0A554SBJ6_9ACTN</name>
<comment type="catalytic activity">
    <reaction evidence="18 19">
        <text>alpha-ribazole 5'-phosphate + adenosylcob(III)inamide-GDP = adenosylcob(III)alamin 5'-phosphate + GMP + H(+)</text>
        <dbReference type="Rhea" id="RHEA:23560"/>
        <dbReference type="ChEBI" id="CHEBI:15378"/>
        <dbReference type="ChEBI" id="CHEBI:57918"/>
        <dbReference type="ChEBI" id="CHEBI:58115"/>
        <dbReference type="ChEBI" id="CHEBI:60487"/>
        <dbReference type="ChEBI" id="CHEBI:60493"/>
        <dbReference type="EC" id="2.7.8.26"/>
    </reaction>
</comment>
<feature type="transmembrane region" description="Helical" evidence="19">
    <location>
        <begin position="229"/>
        <end position="250"/>
    </location>
</feature>
<evidence type="ECO:0000256" key="15">
    <source>
        <dbReference type="ARBA" id="ARBA00032605"/>
    </source>
</evidence>
<evidence type="ECO:0000256" key="5">
    <source>
        <dbReference type="ARBA" id="ARBA00013200"/>
    </source>
</evidence>
<evidence type="ECO:0000313" key="21">
    <source>
        <dbReference type="Proteomes" id="UP000316988"/>
    </source>
</evidence>
<dbReference type="RefSeq" id="WP_143913082.1">
    <property type="nucleotide sequence ID" value="NZ_VLNT01000005.1"/>
</dbReference>
<keyword evidence="21" id="KW-1185">Reference proteome</keyword>
<dbReference type="Proteomes" id="UP000316988">
    <property type="component" value="Unassembled WGS sequence"/>
</dbReference>
<dbReference type="GO" id="GO:0008818">
    <property type="term" value="F:cobalamin 5'-phosphate synthase activity"/>
    <property type="evidence" value="ECO:0007669"/>
    <property type="project" value="UniProtKB-UniRule"/>
</dbReference>
<evidence type="ECO:0000256" key="14">
    <source>
        <dbReference type="ARBA" id="ARBA00025228"/>
    </source>
</evidence>
<evidence type="ECO:0000256" key="13">
    <source>
        <dbReference type="ARBA" id="ARBA00023136"/>
    </source>
</evidence>
<proteinExistence type="inferred from homology"/>
<dbReference type="EMBL" id="VLNT01000005">
    <property type="protein sequence ID" value="TSD63714.1"/>
    <property type="molecule type" value="Genomic_DNA"/>
</dbReference>
<dbReference type="InterPro" id="IPR003805">
    <property type="entry name" value="CobS"/>
</dbReference>
<evidence type="ECO:0000256" key="4">
    <source>
        <dbReference type="ARBA" id="ARBA00010561"/>
    </source>
</evidence>
<dbReference type="AlphaFoldDB" id="A0A554SBJ6"/>
<evidence type="ECO:0000256" key="8">
    <source>
        <dbReference type="ARBA" id="ARBA00022573"/>
    </source>
</evidence>
<dbReference type="PANTHER" id="PTHR34148">
    <property type="entry name" value="ADENOSYLCOBINAMIDE-GDP RIBAZOLETRANSFERASE"/>
    <property type="match status" value="1"/>
</dbReference>
<gene>
    <name evidence="19" type="primary">cobS</name>
    <name evidence="20" type="ORF">FNM00_08925</name>
</gene>
<evidence type="ECO:0000256" key="18">
    <source>
        <dbReference type="ARBA" id="ARBA00049504"/>
    </source>
</evidence>
<evidence type="ECO:0000313" key="20">
    <source>
        <dbReference type="EMBL" id="TSD63714.1"/>
    </source>
</evidence>